<protein>
    <submittedName>
        <fullName evidence="1">Uncharacterized protein</fullName>
    </submittedName>
</protein>
<dbReference type="EMBL" id="VSSQ01096542">
    <property type="protein sequence ID" value="MPN40258.1"/>
    <property type="molecule type" value="Genomic_DNA"/>
</dbReference>
<gene>
    <name evidence="1" type="ORF">SDC9_187794</name>
</gene>
<dbReference type="AlphaFoldDB" id="A0A645HMI6"/>
<organism evidence="1">
    <name type="scientific">bioreactor metagenome</name>
    <dbReference type="NCBI Taxonomy" id="1076179"/>
    <lineage>
        <taxon>unclassified sequences</taxon>
        <taxon>metagenomes</taxon>
        <taxon>ecological metagenomes</taxon>
    </lineage>
</organism>
<proteinExistence type="predicted"/>
<reference evidence="1" key="1">
    <citation type="submission" date="2019-08" db="EMBL/GenBank/DDBJ databases">
        <authorList>
            <person name="Kucharzyk K."/>
            <person name="Murdoch R.W."/>
            <person name="Higgins S."/>
            <person name="Loffler F."/>
        </authorList>
    </citation>
    <scope>NUCLEOTIDE SEQUENCE</scope>
</reference>
<sequence length="98" mass="11674">MPYLVNLYKHLLNEDINRKQFFIMSNVIQDSIYEDLQYLEEHINDVDSFHLDENTCRFVNLNIINQVDGATWDAVENHSKAKYTYNDFAKSLCLYAFE</sequence>
<evidence type="ECO:0000313" key="1">
    <source>
        <dbReference type="EMBL" id="MPN40258.1"/>
    </source>
</evidence>
<comment type="caution">
    <text evidence="1">The sequence shown here is derived from an EMBL/GenBank/DDBJ whole genome shotgun (WGS) entry which is preliminary data.</text>
</comment>
<accession>A0A645HMI6</accession>
<name>A0A645HMI6_9ZZZZ</name>